<comment type="caution">
    <text evidence="2">The sequence shown here is derived from an EMBL/GenBank/DDBJ whole genome shotgun (WGS) entry which is preliminary data.</text>
</comment>
<evidence type="ECO:0000259" key="1">
    <source>
        <dbReference type="Pfam" id="PF19192"/>
    </source>
</evidence>
<gene>
    <name evidence="2" type="ORF">GN330_18830</name>
</gene>
<dbReference type="Proteomes" id="UP000463224">
    <property type="component" value="Unassembled WGS sequence"/>
</dbReference>
<feature type="domain" description="Response receiver" evidence="1">
    <location>
        <begin position="25"/>
        <end position="145"/>
    </location>
</feature>
<sequence>MIVELSTYEARFADAVERSFRDDAIRTAVLIDDQFPDYLSMRDAAEGEFTEIERARNIYAFMQGKGLICDVHNWRAPSNADLHLLDKARKSDLILLDYQLGAAGVKAALKILRHLAVSTHFNLVVLYTAEASPKTALTVATAMRGVKPAAGALVPSAELLENAEEVLADERFSTIDAAGLRAYLTDGKTPWVANLGQALNDAQIPPQNVKPLADHVARQWIAELMDDYELATDAELPVGCAIDADQPMWVHCGSCFVAIVPKLPASSTDDEGKYVWGRLGAALREWRPNIYRLILSEIQNALELEAVAHHENWLSDELALGLGLYLLESEEAARGTVSPSDVEGAAQSLIDRFVDIIRRRLATHERISSTAIDLLGARLSNAVGQAPAGEGARLIRARELAHVPADQKVDWHKKVLPSVNAFMVSDAFRGGHITTGTVLCGPGDSFWLCASPSCDLVPREEGPILVQLMRLEKTGTPPEKFTSGEFVVLGASNDVMMLRAIHAKIRQPSLTTLVLPNGTRVNREGEAVTISGWIANGDGLRAASVVHGFPAAPDVAALAEAVMAEGNQGQDTALAAAQEPAPASGSEPEVVAIEALERPLAEPPQQADDQADPKGALPTKFMVISQLRNAFATRFLMAAGQHQSRVGVDFVDA</sequence>
<keyword evidence="3" id="KW-1185">Reference proteome</keyword>
<dbReference type="EMBL" id="WPHG01000005">
    <property type="protein sequence ID" value="MVA99304.1"/>
    <property type="molecule type" value="Genomic_DNA"/>
</dbReference>
<reference evidence="2 3" key="1">
    <citation type="submission" date="2019-12" db="EMBL/GenBank/DDBJ databases">
        <title>Nitratireductor arenosus sp. nov., Isolated from sea sand, Jeju island, South Korea.</title>
        <authorList>
            <person name="Kim W."/>
        </authorList>
    </citation>
    <scope>NUCLEOTIDE SEQUENCE [LARGE SCALE GENOMIC DNA]</scope>
    <source>
        <strain evidence="2 3">CAU 1489</strain>
    </source>
</reference>
<evidence type="ECO:0000313" key="2">
    <source>
        <dbReference type="EMBL" id="MVA99304.1"/>
    </source>
</evidence>
<name>A0A844QL55_9HYPH</name>
<dbReference type="Pfam" id="PF19192">
    <property type="entry name" value="Response_reg_2"/>
    <property type="match status" value="1"/>
</dbReference>
<dbReference type="AlphaFoldDB" id="A0A844QL55"/>
<accession>A0A844QL55</accession>
<proteinExistence type="predicted"/>
<organism evidence="2 3">
    <name type="scientific">Nitratireductor arenosus</name>
    <dbReference type="NCBI Taxonomy" id="2682096"/>
    <lineage>
        <taxon>Bacteria</taxon>
        <taxon>Pseudomonadati</taxon>
        <taxon>Pseudomonadota</taxon>
        <taxon>Alphaproteobacteria</taxon>
        <taxon>Hyphomicrobiales</taxon>
        <taxon>Phyllobacteriaceae</taxon>
        <taxon>Nitratireductor</taxon>
    </lineage>
</organism>
<dbReference type="InterPro" id="IPR043834">
    <property type="entry name" value="REC"/>
</dbReference>
<evidence type="ECO:0000313" key="3">
    <source>
        <dbReference type="Proteomes" id="UP000463224"/>
    </source>
</evidence>
<protein>
    <recommendedName>
        <fullName evidence="1">Response receiver domain-containing protein</fullName>
    </recommendedName>
</protein>